<evidence type="ECO:0000256" key="2">
    <source>
        <dbReference type="ARBA" id="ARBA00022670"/>
    </source>
</evidence>
<dbReference type="InterPro" id="IPR008580">
    <property type="entry name" value="PPPDE_dom"/>
</dbReference>
<feature type="domain" description="PPPDE" evidence="4">
    <location>
        <begin position="4"/>
        <end position="147"/>
    </location>
</feature>
<dbReference type="PANTHER" id="PTHR12378:SF7">
    <property type="entry name" value="DESUMOYLATING ISOPEPTIDASE 1"/>
    <property type="match status" value="1"/>
</dbReference>
<gene>
    <name evidence="5" type="ORF">PVIIG_00785</name>
</gene>
<comment type="similarity">
    <text evidence="1">Belongs to the DeSI family.</text>
</comment>
<sequence>MSSFNVKLKIYDLSRGMVKLWSPFLIGKQLNGMWHTAVSVYDMEYFYGGGIMCLPPNQFETYYDLQPVNVVDMGITELEQSHFHEYLNGIQPDFTVDKYNLVNWNCNNFTNEVCNFLVGKNIPQYILDLPKEVMSTTQGRLILDMMQSYQTNIAPGFETSLPVLNNESNDSSRCTNSKAGCSKEAEVKELPKVPSVSLDNFFNENKIENLLDEYIKNEKYDVCEKKTFLSFLKNLLDNVSTNPDALKNRYVHVKKFPNFQSTPGNSEYNKILSSLNFFQGYIENDEINNLQKFTIFVDSKYNKMHAFTEHLDLFLNKNVFLKNPDKTIFKMETLKFKDMCEYAAYLDKKKNNSNDVLIFISEAFLNNNFDVTNEENDLNHFNKVKAGICGDPQVERDFLSSTLDLLEGRINELDSSGEKCPC</sequence>
<dbReference type="Pfam" id="PF05903">
    <property type="entry name" value="Peptidase_C97"/>
    <property type="match status" value="1"/>
</dbReference>
<keyword evidence="2" id="KW-0645">Protease</keyword>
<evidence type="ECO:0000313" key="6">
    <source>
        <dbReference type="Proteomes" id="UP000053562"/>
    </source>
</evidence>
<dbReference type="Gene3D" id="3.90.1720.30">
    <property type="entry name" value="PPPDE domains"/>
    <property type="match status" value="1"/>
</dbReference>
<dbReference type="SMART" id="SM01179">
    <property type="entry name" value="DUF862"/>
    <property type="match status" value="1"/>
</dbReference>
<accession>A0A0J9UX21</accession>
<keyword evidence="3" id="KW-0378">Hydrolase</keyword>
<dbReference type="EMBL" id="KQ234376">
    <property type="protein sequence ID" value="KMZ78098.1"/>
    <property type="molecule type" value="Genomic_DNA"/>
</dbReference>
<dbReference type="PROSITE" id="PS51858">
    <property type="entry name" value="PPPDE"/>
    <property type="match status" value="1"/>
</dbReference>
<proteinExistence type="inferred from homology"/>
<organism evidence="5 6">
    <name type="scientific">Plasmodium vivax India VII</name>
    <dbReference type="NCBI Taxonomy" id="1077284"/>
    <lineage>
        <taxon>Eukaryota</taxon>
        <taxon>Sar</taxon>
        <taxon>Alveolata</taxon>
        <taxon>Apicomplexa</taxon>
        <taxon>Aconoidasida</taxon>
        <taxon>Haemosporida</taxon>
        <taxon>Plasmodiidae</taxon>
        <taxon>Plasmodium</taxon>
        <taxon>Plasmodium (Plasmodium)</taxon>
    </lineage>
</organism>
<dbReference type="AlphaFoldDB" id="A0A0J9UX21"/>
<dbReference type="InterPro" id="IPR042266">
    <property type="entry name" value="PPPDE_sf"/>
</dbReference>
<evidence type="ECO:0000313" key="5">
    <source>
        <dbReference type="EMBL" id="KMZ78098.1"/>
    </source>
</evidence>
<dbReference type="GO" id="GO:0008233">
    <property type="term" value="F:peptidase activity"/>
    <property type="evidence" value="ECO:0007669"/>
    <property type="project" value="UniProtKB-KW"/>
</dbReference>
<evidence type="ECO:0000259" key="4">
    <source>
        <dbReference type="PROSITE" id="PS51858"/>
    </source>
</evidence>
<dbReference type="OrthoDB" id="21221at2759"/>
<dbReference type="GO" id="GO:0006508">
    <property type="term" value="P:proteolysis"/>
    <property type="evidence" value="ECO:0007669"/>
    <property type="project" value="UniProtKB-KW"/>
</dbReference>
<evidence type="ECO:0000256" key="3">
    <source>
        <dbReference type="ARBA" id="ARBA00022801"/>
    </source>
</evidence>
<name>A0A0J9UX21_PLAVI</name>
<reference evidence="5 6" key="1">
    <citation type="submission" date="2011-08" db="EMBL/GenBank/DDBJ databases">
        <title>The Genome Sequence of Plasmodium vivax India VII.</title>
        <authorList>
            <consortium name="The Broad Institute Genome Sequencing Platform"/>
            <consortium name="The Broad Institute Genome Sequencing Center for Infectious Disease"/>
            <person name="Neafsey D."/>
            <person name="Carlton J."/>
            <person name="Barnwell J."/>
            <person name="Collins W."/>
            <person name="Escalante A."/>
            <person name="Mullikin J."/>
            <person name="Saul A."/>
            <person name="Guigo R."/>
            <person name="Camara F."/>
            <person name="Young S.K."/>
            <person name="Zeng Q."/>
            <person name="Gargeya S."/>
            <person name="Fitzgerald M."/>
            <person name="Haas B."/>
            <person name="Abouelleil A."/>
            <person name="Alvarado L."/>
            <person name="Arachchi H.M."/>
            <person name="Berlin A."/>
            <person name="Brown A."/>
            <person name="Chapman S.B."/>
            <person name="Chen Z."/>
            <person name="Dunbar C."/>
            <person name="Freedman E."/>
            <person name="Gearin G."/>
            <person name="Gellesch M."/>
            <person name="Goldberg J."/>
            <person name="Griggs A."/>
            <person name="Gujja S."/>
            <person name="Heiman D."/>
            <person name="Howarth C."/>
            <person name="Larson L."/>
            <person name="Lui A."/>
            <person name="MacDonald P.J.P."/>
            <person name="Montmayeur A."/>
            <person name="Murphy C."/>
            <person name="Neiman D."/>
            <person name="Pearson M."/>
            <person name="Priest M."/>
            <person name="Roberts A."/>
            <person name="Saif S."/>
            <person name="Shea T."/>
            <person name="Shenoy N."/>
            <person name="Sisk P."/>
            <person name="Stolte C."/>
            <person name="Sykes S."/>
            <person name="Wortman J."/>
            <person name="Nusbaum C."/>
            <person name="Birren B."/>
        </authorList>
    </citation>
    <scope>NUCLEOTIDE SEQUENCE [LARGE SCALE GENOMIC DNA]</scope>
    <source>
        <strain evidence="5 6">India VII</strain>
    </source>
</reference>
<evidence type="ECO:0000256" key="1">
    <source>
        <dbReference type="ARBA" id="ARBA00008140"/>
    </source>
</evidence>
<protein>
    <recommendedName>
        <fullName evidence="4">PPPDE domain-containing protein</fullName>
    </recommendedName>
</protein>
<dbReference type="GO" id="GO:0070646">
    <property type="term" value="P:protein modification by small protein removal"/>
    <property type="evidence" value="ECO:0007669"/>
    <property type="project" value="TreeGrafter"/>
</dbReference>
<dbReference type="PANTHER" id="PTHR12378">
    <property type="entry name" value="DESUMOYLATING ISOPEPTIDASE"/>
    <property type="match status" value="1"/>
</dbReference>
<dbReference type="Proteomes" id="UP000053562">
    <property type="component" value="Unassembled WGS sequence"/>
</dbReference>